<organism evidence="12 13">
    <name type="scientific">Chironomus riparius</name>
    <dbReference type="NCBI Taxonomy" id="315576"/>
    <lineage>
        <taxon>Eukaryota</taxon>
        <taxon>Metazoa</taxon>
        <taxon>Ecdysozoa</taxon>
        <taxon>Arthropoda</taxon>
        <taxon>Hexapoda</taxon>
        <taxon>Insecta</taxon>
        <taxon>Pterygota</taxon>
        <taxon>Neoptera</taxon>
        <taxon>Endopterygota</taxon>
        <taxon>Diptera</taxon>
        <taxon>Nematocera</taxon>
        <taxon>Chironomoidea</taxon>
        <taxon>Chironomidae</taxon>
        <taxon>Chironominae</taxon>
        <taxon>Chironomus</taxon>
    </lineage>
</organism>
<dbReference type="GO" id="GO:0055087">
    <property type="term" value="C:Ski complex"/>
    <property type="evidence" value="ECO:0007669"/>
    <property type="project" value="TreeGrafter"/>
</dbReference>
<evidence type="ECO:0000313" key="13">
    <source>
        <dbReference type="Proteomes" id="UP001153620"/>
    </source>
</evidence>
<evidence type="ECO:0000256" key="3">
    <source>
        <dbReference type="ARBA" id="ARBA00022741"/>
    </source>
</evidence>
<dbReference type="Gene3D" id="1.10.3380.30">
    <property type="match status" value="1"/>
</dbReference>
<dbReference type="FunFam" id="3.40.50.300:FF:000354">
    <property type="entry name" value="ATP-dependent RNA helicase SKI2"/>
    <property type="match status" value="1"/>
</dbReference>
<feature type="domain" description="Helicase C-terminal" evidence="11">
    <location>
        <begin position="507"/>
        <end position="706"/>
    </location>
</feature>
<dbReference type="PROSITE" id="PS51192">
    <property type="entry name" value="HELICASE_ATP_BIND_1"/>
    <property type="match status" value="1"/>
</dbReference>
<feature type="domain" description="Helicase ATP-binding" evidence="10">
    <location>
        <begin position="271"/>
        <end position="427"/>
    </location>
</feature>
<dbReference type="PIRSF" id="PIRSF005198">
    <property type="entry name" value="Antiviral_helicase_SKI2"/>
    <property type="match status" value="1"/>
</dbReference>
<dbReference type="SMART" id="SM00487">
    <property type="entry name" value="DEXDc"/>
    <property type="match status" value="1"/>
</dbReference>
<evidence type="ECO:0008006" key="14">
    <source>
        <dbReference type="Google" id="ProtNLM"/>
    </source>
</evidence>
<dbReference type="InterPro" id="IPR048392">
    <property type="entry name" value="MTR4-like_stalk"/>
</dbReference>
<dbReference type="GO" id="GO:0003723">
    <property type="term" value="F:RNA binding"/>
    <property type="evidence" value="ECO:0007669"/>
    <property type="project" value="UniProtKB-KW"/>
</dbReference>
<dbReference type="GO" id="GO:0016787">
    <property type="term" value="F:hydrolase activity"/>
    <property type="evidence" value="ECO:0007669"/>
    <property type="project" value="UniProtKB-KW"/>
</dbReference>
<dbReference type="Pfam" id="PF21408">
    <property type="entry name" value="MTR4-like_stalk"/>
    <property type="match status" value="1"/>
</dbReference>
<dbReference type="PANTHER" id="PTHR12131:SF1">
    <property type="entry name" value="ATP-DEPENDENT RNA HELICASE SUPV3L1, MITOCHONDRIAL-RELATED"/>
    <property type="match status" value="1"/>
</dbReference>
<evidence type="ECO:0000256" key="6">
    <source>
        <dbReference type="ARBA" id="ARBA00022840"/>
    </source>
</evidence>
<keyword evidence="7" id="KW-0694">RNA-binding</keyword>
<reference evidence="12" key="2">
    <citation type="submission" date="2022-10" db="EMBL/GenBank/DDBJ databases">
        <authorList>
            <consortium name="ENA_rothamsted_submissions"/>
            <consortium name="culmorum"/>
            <person name="King R."/>
        </authorList>
    </citation>
    <scope>NUCLEOTIDE SEQUENCE</scope>
</reference>
<feature type="region of interest" description="Disordered" evidence="9">
    <location>
        <begin position="75"/>
        <end position="108"/>
    </location>
</feature>
<dbReference type="GO" id="GO:0003724">
    <property type="term" value="F:RNA helicase activity"/>
    <property type="evidence" value="ECO:0007669"/>
    <property type="project" value="UniProtKB-EC"/>
</dbReference>
<dbReference type="InterPro" id="IPR012961">
    <property type="entry name" value="Ski2/MTR4_C"/>
</dbReference>
<evidence type="ECO:0000256" key="9">
    <source>
        <dbReference type="SAM" id="MobiDB-lite"/>
    </source>
</evidence>
<dbReference type="Pfam" id="PF08148">
    <property type="entry name" value="DSHCT"/>
    <property type="match status" value="1"/>
</dbReference>
<evidence type="ECO:0000256" key="2">
    <source>
        <dbReference type="ARBA" id="ARBA00022490"/>
    </source>
</evidence>
<evidence type="ECO:0000256" key="1">
    <source>
        <dbReference type="ARBA" id="ARBA00004496"/>
    </source>
</evidence>
<dbReference type="Pfam" id="PF17911">
    <property type="entry name" value="Ski2_N"/>
    <property type="match status" value="1"/>
</dbReference>
<proteinExistence type="predicted"/>
<evidence type="ECO:0000259" key="10">
    <source>
        <dbReference type="PROSITE" id="PS51192"/>
    </source>
</evidence>
<dbReference type="FunFam" id="3.40.50.300:FF:000447">
    <property type="entry name" value="helicase SKI2W isoform X2"/>
    <property type="match status" value="1"/>
</dbReference>
<dbReference type="Gene3D" id="3.40.50.300">
    <property type="entry name" value="P-loop containing nucleotide triphosphate hydrolases"/>
    <property type="match status" value="2"/>
</dbReference>
<comment type="subcellular location">
    <subcellularLocation>
        <location evidence="1">Cytoplasm</location>
    </subcellularLocation>
</comment>
<dbReference type="SUPFAM" id="SSF52540">
    <property type="entry name" value="P-loop containing nucleoside triphosphate hydrolases"/>
    <property type="match status" value="1"/>
</dbReference>
<reference evidence="12" key="1">
    <citation type="submission" date="2022-01" db="EMBL/GenBank/DDBJ databases">
        <authorList>
            <person name="King R."/>
        </authorList>
    </citation>
    <scope>NUCLEOTIDE SEQUENCE</scope>
</reference>
<dbReference type="EMBL" id="OU895879">
    <property type="protein sequence ID" value="CAG9809838.1"/>
    <property type="molecule type" value="Genomic_DNA"/>
</dbReference>
<evidence type="ECO:0000256" key="5">
    <source>
        <dbReference type="ARBA" id="ARBA00022806"/>
    </source>
</evidence>
<evidence type="ECO:0000313" key="12">
    <source>
        <dbReference type="EMBL" id="CAG9809838.1"/>
    </source>
</evidence>
<keyword evidence="4" id="KW-0378">Hydrolase</keyword>
<evidence type="ECO:0000256" key="8">
    <source>
        <dbReference type="ARBA" id="ARBA00047984"/>
    </source>
</evidence>
<dbReference type="CDD" id="cd18795">
    <property type="entry name" value="SF2_C_Ski2"/>
    <property type="match status" value="1"/>
</dbReference>
<dbReference type="SMART" id="SM01142">
    <property type="entry name" value="DSHCT"/>
    <property type="match status" value="1"/>
</dbReference>
<dbReference type="InterPro" id="IPR014001">
    <property type="entry name" value="Helicase_ATP-bd"/>
</dbReference>
<dbReference type="InterPro" id="IPR011545">
    <property type="entry name" value="DEAD/DEAH_box_helicase_dom"/>
</dbReference>
<dbReference type="GO" id="GO:0070478">
    <property type="term" value="P:nuclear-transcribed mRNA catabolic process, 3'-5' exonucleolytic nonsense-mediated decay"/>
    <property type="evidence" value="ECO:0007669"/>
    <property type="project" value="TreeGrafter"/>
</dbReference>
<evidence type="ECO:0000256" key="4">
    <source>
        <dbReference type="ARBA" id="ARBA00022801"/>
    </source>
</evidence>
<dbReference type="InterPro" id="IPR050699">
    <property type="entry name" value="RNA-DNA_Helicase"/>
</dbReference>
<keyword evidence="3" id="KW-0547">Nucleotide-binding</keyword>
<dbReference type="PROSITE" id="PS51194">
    <property type="entry name" value="HELICASE_CTER"/>
    <property type="match status" value="1"/>
</dbReference>
<accession>A0A9N9WXT2</accession>
<dbReference type="InterPro" id="IPR001650">
    <property type="entry name" value="Helicase_C-like"/>
</dbReference>
<dbReference type="Pfam" id="PF00271">
    <property type="entry name" value="Helicase_C"/>
    <property type="match status" value="1"/>
</dbReference>
<dbReference type="InterPro" id="IPR016438">
    <property type="entry name" value="SKI2-like"/>
</dbReference>
<name>A0A9N9WXT2_9DIPT</name>
<evidence type="ECO:0000259" key="11">
    <source>
        <dbReference type="PROSITE" id="PS51194"/>
    </source>
</evidence>
<dbReference type="InterPro" id="IPR040801">
    <property type="entry name" value="Ski2_N"/>
</dbReference>
<dbReference type="FunFam" id="1.10.3380.30:FF:000001">
    <property type="entry name" value="Ski2 ATP-dependent RNA helicase"/>
    <property type="match status" value="1"/>
</dbReference>
<dbReference type="Pfam" id="PF00270">
    <property type="entry name" value="DEAD"/>
    <property type="match status" value="1"/>
</dbReference>
<dbReference type="Proteomes" id="UP001153620">
    <property type="component" value="Chromosome 3"/>
</dbReference>
<sequence>MDPKAIIEDTESQLKKYILSPHLPKIHEPQPHFFPRQTKAFDKLFHIPPSAQNTQIVAQRDPQTGKIESFVEIETDNAGSDSKNSFSMQRAPNRESQATRGSASNFPFWPGGFDAPKEDIKKLEIDNRDFEENLLSIAPGFTDGIDFSQLKKKKEEKLATTTSIDLLSVIENRGDDIFKLDEAPKVKTEDVKQQDPVISFDDIRVEDSLLEISRSTESKVIKLEDALSQPKSTEWAEIIDISQPVKNFYERVADMAHQYPFELDNFQKQAILKLEDHNHVFVAAHTSAGKTVVAEYCIALSKKHMTKSIYTSPIKALSNQKYRDFKQTFGDVGLITGDIQIDPTANCLIMTTEILRSMLYCGSDVTRDLEYVIFDEVHYINDADRGHVWEEVLILLPDHVCIVMLSATVPNYLEFANWVGRTKRKKVYVVCTHKRPVPLQHFLYTGNGGKSRDDIFLLVDENGKFLEEGYEKAKSTKAARQKDFRKNFGAKVSSYLNPKQEQTMWVGLIEHLRKNNKLPVVAFTLSRNRCDSNAEALRSTDLTTAREKYKISSFIKACIQKLKAEDRELPQVKTIQDCLERGIGVHHSGILPILKEIVEMCFQSGLVKLLFATETFAIGVNFPARTTIFDSISKFDGKQSRVLEAAEYTQMAGRAGRRGLDSTGTVIMLCKTDIPDGAILRQMILGKPMKLDSKFKLTYAMILSLLRVERVSVEDMMQHSFREFGKQLKMPENQEQLNLAEKKLAELTEISEHLAPICNFYTACREYIKLKDEVMPKFVIQPKVYNELKVGRIVLISMDIHYNKLGIILKDKSTDSSFKVLVLDELSGNDESNQKKNEMWHRMIAMSQKNLYIPSGEIGGHTIITIKPQNIIDITKSAIKCEPDKIIQNWEQRQIPRFKDSPPGPSVVKAVNELHDLTKSVIENRMQLEYLAFTSQTIELHEQLQKLSDLKDKIAIYQPYTDVPNFQDKFSQVFDRKVLEERKESLIFQLSNQNLSLYPDYCNKLLVLQELKYIDDLNQVAMKGRVACEMGQNELIITELVLRNMLINLDPAEIAALLSALVFQAKTDVKPNVTEKLKKLMQDFVDVENDIREVETKYNVGKADETVEKDRLNFGLVEVVYEWARNKPFAEIMQLTDIKEGVIVRCIQQLHETLRDVKDAARIIGDPVLHSKMEEASNSIKRDIVFAASLYTSNDVLTLTA</sequence>
<keyword evidence="13" id="KW-1185">Reference proteome</keyword>
<dbReference type="InterPro" id="IPR027417">
    <property type="entry name" value="P-loop_NTPase"/>
</dbReference>
<dbReference type="PANTHER" id="PTHR12131">
    <property type="entry name" value="ATP-DEPENDENT RNA AND DNA HELICASE"/>
    <property type="match status" value="1"/>
</dbReference>
<gene>
    <name evidence="12" type="ORF">CHIRRI_LOCUS12658</name>
</gene>
<keyword evidence="6" id="KW-0067">ATP-binding</keyword>
<keyword evidence="5" id="KW-0347">Helicase</keyword>
<dbReference type="SMART" id="SM00490">
    <property type="entry name" value="HELICc"/>
    <property type="match status" value="1"/>
</dbReference>
<dbReference type="AlphaFoldDB" id="A0A9N9WXT2"/>
<protein>
    <recommendedName>
        <fullName evidence="14">Helicase SKI2W</fullName>
    </recommendedName>
</protein>
<dbReference type="OrthoDB" id="64767at2759"/>
<comment type="catalytic activity">
    <reaction evidence="8">
        <text>ATP + H2O = ADP + phosphate + H(+)</text>
        <dbReference type="Rhea" id="RHEA:13065"/>
        <dbReference type="ChEBI" id="CHEBI:15377"/>
        <dbReference type="ChEBI" id="CHEBI:15378"/>
        <dbReference type="ChEBI" id="CHEBI:30616"/>
        <dbReference type="ChEBI" id="CHEBI:43474"/>
        <dbReference type="ChEBI" id="CHEBI:456216"/>
        <dbReference type="EC" id="3.6.4.13"/>
    </reaction>
</comment>
<feature type="compositionally biased region" description="Polar residues" evidence="9">
    <location>
        <begin position="77"/>
        <end position="105"/>
    </location>
</feature>
<evidence type="ECO:0000256" key="7">
    <source>
        <dbReference type="ARBA" id="ARBA00022884"/>
    </source>
</evidence>
<dbReference type="GO" id="GO:0005524">
    <property type="term" value="F:ATP binding"/>
    <property type="evidence" value="ECO:0007669"/>
    <property type="project" value="UniProtKB-KW"/>
</dbReference>
<keyword evidence="2" id="KW-0963">Cytoplasm</keyword>